<organism evidence="3 4">
    <name type="scientific">Durusdinium trenchii</name>
    <dbReference type="NCBI Taxonomy" id="1381693"/>
    <lineage>
        <taxon>Eukaryota</taxon>
        <taxon>Sar</taxon>
        <taxon>Alveolata</taxon>
        <taxon>Dinophyceae</taxon>
        <taxon>Suessiales</taxon>
        <taxon>Symbiodiniaceae</taxon>
        <taxon>Durusdinium</taxon>
    </lineage>
</organism>
<dbReference type="PANTHER" id="PTHR46512">
    <property type="entry name" value="PEPTIDYLPROLYL ISOMERASE"/>
    <property type="match status" value="1"/>
</dbReference>
<evidence type="ECO:0000313" key="4">
    <source>
        <dbReference type="Proteomes" id="UP001642484"/>
    </source>
</evidence>
<dbReference type="PROSITE" id="PS50005">
    <property type="entry name" value="TPR"/>
    <property type="match status" value="1"/>
</dbReference>
<feature type="domain" description="Prolyl 4-hydroxylase alpha subunit Fe(2+) 2OG dioxygenase" evidence="2">
    <location>
        <begin position="135"/>
        <end position="220"/>
    </location>
</feature>
<dbReference type="Proteomes" id="UP001642484">
    <property type="component" value="Unassembled WGS sequence"/>
</dbReference>
<gene>
    <name evidence="3" type="ORF">CCMP2556_LOCUS44975</name>
</gene>
<evidence type="ECO:0000256" key="1">
    <source>
        <dbReference type="PROSITE-ProRule" id="PRU00339"/>
    </source>
</evidence>
<sequence length="488" mass="54207">MAWDAFLPSLSSIAARCAGRLVSHHWAQLDECLSETWAEALAAECLLLEEAQLLSPHTFEFAAEGGRVQYQHPGRRFVDLEAPRVTPAVAARAPGLAHFAAVAAGSFTRRLQEAAPSLQLRPEVQVKLQLTCGSSGCAPCHYDTSETAPGRQVTWLLYPGDWKEEYGAELVLQPFLDSEVKISPLFNRGILFLSDRLLHYTLPPTREGATFGRWLLTIWLEGDSVDAPLGQRWPPLLQRTLAPAIYSKVFLSSLERSMPPGPALDALKAAQEEEITSLESDETFGEMLPDLREAALDAIASNRKRKSSGMGKEVLMKLELLEAQDLCLATLEGHERLEYAKGRKDAGGRYFKRGWFQAALERYSLTAEMLTHRDDIKDNSLWSQAQEVKSACELNAAACLLKLEKWRDVEAVCNAILRTNPANEKALFRRGKALLALGEADRAEKDLKKVLEVNAGNSEAKHLLQQARKESKGTKRERNVYAAMLQSE</sequence>
<accession>A0ABP0R134</accession>
<dbReference type="Gene3D" id="2.60.120.620">
    <property type="entry name" value="q2cbj1_9rhob like domain"/>
    <property type="match status" value="1"/>
</dbReference>
<dbReference type="InterPro" id="IPR050754">
    <property type="entry name" value="FKBP4/5/8-like"/>
</dbReference>
<dbReference type="Gene3D" id="1.25.40.10">
    <property type="entry name" value="Tetratricopeptide repeat domain"/>
    <property type="match status" value="1"/>
</dbReference>
<protein>
    <recommendedName>
        <fullName evidence="2">Prolyl 4-hydroxylase alpha subunit Fe(2+) 2OG dioxygenase domain-containing protein</fullName>
    </recommendedName>
</protein>
<dbReference type="InterPro" id="IPR011990">
    <property type="entry name" value="TPR-like_helical_dom_sf"/>
</dbReference>
<evidence type="ECO:0000313" key="3">
    <source>
        <dbReference type="EMBL" id="CAK9094272.1"/>
    </source>
</evidence>
<proteinExistence type="predicted"/>
<feature type="repeat" description="TPR" evidence="1">
    <location>
        <begin position="424"/>
        <end position="457"/>
    </location>
</feature>
<comment type="caution">
    <text evidence="3">The sequence shown here is derived from an EMBL/GenBank/DDBJ whole genome shotgun (WGS) entry which is preliminary data.</text>
</comment>
<keyword evidence="1" id="KW-0802">TPR repeat</keyword>
<dbReference type="Pfam" id="PF13640">
    <property type="entry name" value="2OG-FeII_Oxy_3"/>
    <property type="match status" value="1"/>
</dbReference>
<keyword evidence="4" id="KW-1185">Reference proteome</keyword>
<dbReference type="InterPro" id="IPR044862">
    <property type="entry name" value="Pro_4_hyd_alph_FE2OG_OXY"/>
</dbReference>
<evidence type="ECO:0000259" key="2">
    <source>
        <dbReference type="Pfam" id="PF13640"/>
    </source>
</evidence>
<dbReference type="InterPro" id="IPR019734">
    <property type="entry name" value="TPR_rpt"/>
</dbReference>
<reference evidence="3 4" key="1">
    <citation type="submission" date="2024-02" db="EMBL/GenBank/DDBJ databases">
        <authorList>
            <person name="Chen Y."/>
            <person name="Shah S."/>
            <person name="Dougan E. K."/>
            <person name="Thang M."/>
            <person name="Chan C."/>
        </authorList>
    </citation>
    <scope>NUCLEOTIDE SEQUENCE [LARGE SCALE GENOMIC DNA]</scope>
</reference>
<dbReference type="SUPFAM" id="SSF48452">
    <property type="entry name" value="TPR-like"/>
    <property type="match status" value="1"/>
</dbReference>
<dbReference type="EMBL" id="CAXAMN010025317">
    <property type="protein sequence ID" value="CAK9094272.1"/>
    <property type="molecule type" value="Genomic_DNA"/>
</dbReference>
<dbReference type="SMART" id="SM00028">
    <property type="entry name" value="TPR"/>
    <property type="match status" value="2"/>
</dbReference>
<name>A0ABP0R134_9DINO</name>